<keyword evidence="1" id="KW-0472">Membrane</keyword>
<keyword evidence="1" id="KW-1133">Transmembrane helix</keyword>
<evidence type="ECO:0000313" key="3">
    <source>
        <dbReference type="Proteomes" id="UP000702544"/>
    </source>
</evidence>
<accession>A0AAE4ZC22</accession>
<organism evidence="2 3">
    <name type="scientific">Candidatus Kutchimonas denitrificans</name>
    <dbReference type="NCBI Taxonomy" id="3056748"/>
    <lineage>
        <taxon>Bacteria</taxon>
        <taxon>Pseudomonadati</taxon>
        <taxon>Gemmatimonadota</taxon>
        <taxon>Gemmatimonadia</taxon>
        <taxon>Candidatus Palauibacterales</taxon>
        <taxon>Candidatus Palauibacteraceae</taxon>
        <taxon>Candidatus Kutchimonas</taxon>
    </lineage>
</organism>
<feature type="transmembrane region" description="Helical" evidence="1">
    <location>
        <begin position="20"/>
        <end position="43"/>
    </location>
</feature>
<protein>
    <submittedName>
        <fullName evidence="2">MetS family NSS transporter small subunit</fullName>
    </submittedName>
</protein>
<dbReference type="NCBIfam" id="NF033493">
    <property type="entry name" value="MetS_like_NSS"/>
    <property type="match status" value="1"/>
</dbReference>
<dbReference type="Proteomes" id="UP000702544">
    <property type="component" value="Unassembled WGS sequence"/>
</dbReference>
<proteinExistence type="predicted"/>
<dbReference type="EMBL" id="JAACAK010000120">
    <property type="protein sequence ID" value="NIR76296.1"/>
    <property type="molecule type" value="Genomic_DNA"/>
</dbReference>
<comment type="caution">
    <text evidence="2">The sequence shown here is derived from an EMBL/GenBank/DDBJ whole genome shotgun (WGS) entry which is preliminary data.</text>
</comment>
<evidence type="ECO:0000256" key="1">
    <source>
        <dbReference type="SAM" id="Phobius"/>
    </source>
</evidence>
<dbReference type="AlphaFoldDB" id="A0AAE4ZC22"/>
<sequence>MTGPPGQLGRRYIGKGVLDMNSSAVIVMILTCGFVWGGFVFLLRYGIRREREKQGIDAAG</sequence>
<evidence type="ECO:0000313" key="2">
    <source>
        <dbReference type="EMBL" id="NIR76296.1"/>
    </source>
</evidence>
<keyword evidence="1" id="KW-0812">Transmembrane</keyword>
<gene>
    <name evidence="2" type="ORF">GWO12_14475</name>
</gene>
<name>A0AAE4ZC22_9BACT</name>
<reference evidence="2 3" key="1">
    <citation type="submission" date="2020-01" db="EMBL/GenBank/DDBJ databases">
        <title>Genomes assembled from Gulf of Kutch pelagic sediment metagenomes.</title>
        <authorList>
            <person name="Chandrashekar M."/>
            <person name="Mahajan M.S."/>
            <person name="Dave K.J."/>
            <person name="Vatsa P."/>
            <person name="Nathani N.M."/>
        </authorList>
    </citation>
    <scope>NUCLEOTIDE SEQUENCE [LARGE SCALE GENOMIC DNA]</scope>
    <source>
        <strain evidence="2">KS3-K002</strain>
    </source>
</reference>